<keyword evidence="3" id="KW-0804">Transcription</keyword>
<dbReference type="InterPro" id="IPR028082">
    <property type="entry name" value="Peripla_BP_I"/>
</dbReference>
<dbReference type="InterPro" id="IPR010982">
    <property type="entry name" value="Lambda_DNA-bd_dom_sf"/>
</dbReference>
<dbReference type="STRING" id="505317.OA57_01480"/>
<dbReference type="AlphaFoldDB" id="A0A0A3BBM2"/>
<dbReference type="Proteomes" id="UP000030380">
    <property type="component" value="Unassembled WGS sequence"/>
</dbReference>
<evidence type="ECO:0000256" key="2">
    <source>
        <dbReference type="ARBA" id="ARBA00023125"/>
    </source>
</evidence>
<dbReference type="CDD" id="cd01575">
    <property type="entry name" value="PBP1_GntR"/>
    <property type="match status" value="1"/>
</dbReference>
<dbReference type="PANTHER" id="PTHR30146">
    <property type="entry name" value="LACI-RELATED TRANSCRIPTIONAL REPRESSOR"/>
    <property type="match status" value="1"/>
</dbReference>
<organism evidence="5 6">
    <name type="scientific">Chelonobacter oris</name>
    <dbReference type="NCBI Taxonomy" id="505317"/>
    <lineage>
        <taxon>Bacteria</taxon>
        <taxon>Pseudomonadati</taxon>
        <taxon>Pseudomonadota</taxon>
        <taxon>Gammaproteobacteria</taxon>
        <taxon>Pasteurellales</taxon>
        <taxon>Pasteurellaceae</taxon>
        <taxon>Chelonobacter</taxon>
    </lineage>
</organism>
<dbReference type="SMART" id="SM00354">
    <property type="entry name" value="HTH_LACI"/>
    <property type="match status" value="1"/>
</dbReference>
<dbReference type="Pfam" id="PF00356">
    <property type="entry name" value="LacI"/>
    <property type="match status" value="1"/>
</dbReference>
<name>A0A0A3BBM2_9PAST</name>
<dbReference type="OrthoDB" id="5681588at2"/>
<dbReference type="InterPro" id="IPR001761">
    <property type="entry name" value="Peripla_BP/Lac1_sug-bd_dom"/>
</dbReference>
<dbReference type="CDD" id="cd01392">
    <property type="entry name" value="HTH_LacI"/>
    <property type="match status" value="1"/>
</dbReference>
<dbReference type="SUPFAM" id="SSF47413">
    <property type="entry name" value="lambda repressor-like DNA-binding domains"/>
    <property type="match status" value="1"/>
</dbReference>
<keyword evidence="2" id="KW-0238">DNA-binding</keyword>
<dbReference type="GO" id="GO:0003700">
    <property type="term" value="F:DNA-binding transcription factor activity"/>
    <property type="evidence" value="ECO:0007669"/>
    <property type="project" value="TreeGrafter"/>
</dbReference>
<accession>A0A0A3BBM2</accession>
<dbReference type="InterPro" id="IPR000843">
    <property type="entry name" value="HTH_LacI"/>
</dbReference>
<dbReference type="RefSeq" id="WP_034612556.1">
    <property type="nucleotide sequence ID" value="NZ_JSUM01000003.1"/>
</dbReference>
<evidence type="ECO:0000313" key="5">
    <source>
        <dbReference type="EMBL" id="KGQ70949.1"/>
    </source>
</evidence>
<keyword evidence="1" id="KW-0805">Transcription regulation</keyword>
<dbReference type="PANTHER" id="PTHR30146:SF2">
    <property type="entry name" value="HTH-TYPE TRANSCRIPTIONAL REGULATOR GNTR"/>
    <property type="match status" value="1"/>
</dbReference>
<proteinExistence type="predicted"/>
<evidence type="ECO:0000256" key="3">
    <source>
        <dbReference type="ARBA" id="ARBA00023163"/>
    </source>
</evidence>
<gene>
    <name evidence="5" type="ORF">OA57_01480</name>
</gene>
<dbReference type="SUPFAM" id="SSF53822">
    <property type="entry name" value="Periplasmic binding protein-like I"/>
    <property type="match status" value="1"/>
</dbReference>
<dbReference type="GO" id="GO:0000976">
    <property type="term" value="F:transcription cis-regulatory region binding"/>
    <property type="evidence" value="ECO:0007669"/>
    <property type="project" value="TreeGrafter"/>
</dbReference>
<sequence length="332" mass="36752">MQNKRPVLQDIANHLGITKMTVSRYLRDPRTVAPATREKIAAAIEQFGYIPNVASRIMSSAKSYAIGVLVPSLTNQVFADVIKGIESVTELSGYQTMLAHFGYSPEIEEQRIKSLLSYNVDALILSENVHSKQALKMLQVANIPIIEIMDLQHSKPVAQAVGFDNHAASRQMTEAMIRQGRKHIVYFAARMDQRTLQKIEGYETAMKAKGLQPYKLITEQPSSFSLGAQQLRQILAQRPVTDGILCTNDDLAIGAVFECQRQGIAVPQRIAIAGFHGHNVGQSMTPQLASVITPRFEIGKIAAQEIIDRLNHIPQVQEIINTGFKIHCGESL</sequence>
<dbReference type="Gene3D" id="1.10.260.40">
    <property type="entry name" value="lambda repressor-like DNA-binding domains"/>
    <property type="match status" value="1"/>
</dbReference>
<dbReference type="PROSITE" id="PS50932">
    <property type="entry name" value="HTH_LACI_2"/>
    <property type="match status" value="1"/>
</dbReference>
<keyword evidence="6" id="KW-1185">Reference proteome</keyword>
<dbReference type="EMBL" id="JSUM01000003">
    <property type="protein sequence ID" value="KGQ70949.1"/>
    <property type="molecule type" value="Genomic_DNA"/>
</dbReference>
<comment type="caution">
    <text evidence="5">The sequence shown here is derived from an EMBL/GenBank/DDBJ whole genome shotgun (WGS) entry which is preliminary data.</text>
</comment>
<evidence type="ECO:0000259" key="4">
    <source>
        <dbReference type="PROSITE" id="PS50932"/>
    </source>
</evidence>
<feature type="domain" description="HTH lacI-type" evidence="4">
    <location>
        <begin position="6"/>
        <end position="60"/>
    </location>
</feature>
<dbReference type="Pfam" id="PF00532">
    <property type="entry name" value="Peripla_BP_1"/>
    <property type="match status" value="1"/>
</dbReference>
<evidence type="ECO:0000313" key="6">
    <source>
        <dbReference type="Proteomes" id="UP000030380"/>
    </source>
</evidence>
<protein>
    <submittedName>
        <fullName evidence="5">Transcriptional regulator</fullName>
    </submittedName>
</protein>
<reference evidence="5 6" key="1">
    <citation type="submission" date="2014-11" db="EMBL/GenBank/DDBJ databases">
        <title>Draft genome sequence of Chelonobacter oris 1662T, associated with respiratory disease in Hermann's Tortoises.</title>
        <authorList>
            <person name="Kudirkiene E."/>
            <person name="Hansen M.J."/>
            <person name="Bojesen A.M."/>
        </authorList>
    </citation>
    <scope>NUCLEOTIDE SEQUENCE [LARGE SCALE GENOMIC DNA]</scope>
    <source>
        <strain evidence="5 6">1662</strain>
    </source>
</reference>
<evidence type="ECO:0000256" key="1">
    <source>
        <dbReference type="ARBA" id="ARBA00023015"/>
    </source>
</evidence>
<dbReference type="Gene3D" id="3.40.50.2300">
    <property type="match status" value="2"/>
</dbReference>